<reference evidence="2 3" key="1">
    <citation type="submission" date="2022-10" db="EMBL/GenBank/DDBJ databases">
        <title>Paenibacillus description and whole genome data of maize root bacterial community.</title>
        <authorList>
            <person name="Marton D."/>
            <person name="Farkas M."/>
            <person name="Cserhati M."/>
        </authorList>
    </citation>
    <scope>NUCLEOTIDE SEQUENCE [LARGE SCALE GENOMIC DNA]</scope>
    <source>
        <strain evidence="2 3">P96</strain>
    </source>
</reference>
<keyword evidence="3" id="KW-1185">Reference proteome</keyword>
<name>A0ABT9FL66_9BACL</name>
<evidence type="ECO:0000313" key="2">
    <source>
        <dbReference type="EMBL" id="MDP4095276.1"/>
    </source>
</evidence>
<gene>
    <name evidence="2" type="ORF">OIN60_00525</name>
</gene>
<dbReference type="InterPro" id="IPR000719">
    <property type="entry name" value="Prot_kinase_dom"/>
</dbReference>
<dbReference type="PROSITE" id="PS50011">
    <property type="entry name" value="PROTEIN_KINASE_DOM"/>
    <property type="match status" value="1"/>
</dbReference>
<comment type="caution">
    <text evidence="2">The sequence shown here is derived from an EMBL/GenBank/DDBJ whole genome shotgun (WGS) entry which is preliminary data.</text>
</comment>
<dbReference type="GO" id="GO:0004674">
    <property type="term" value="F:protein serine/threonine kinase activity"/>
    <property type="evidence" value="ECO:0007669"/>
    <property type="project" value="UniProtKB-KW"/>
</dbReference>
<organism evidence="2 3">
    <name type="scientific">Paenibacillus zeirhizosphaerae</name>
    <dbReference type="NCBI Taxonomy" id="2987519"/>
    <lineage>
        <taxon>Bacteria</taxon>
        <taxon>Bacillati</taxon>
        <taxon>Bacillota</taxon>
        <taxon>Bacilli</taxon>
        <taxon>Bacillales</taxon>
        <taxon>Paenibacillaceae</taxon>
        <taxon>Paenibacillus</taxon>
    </lineage>
</organism>
<evidence type="ECO:0000259" key="1">
    <source>
        <dbReference type="PROSITE" id="PS50011"/>
    </source>
</evidence>
<dbReference type="InterPro" id="IPR053235">
    <property type="entry name" value="Ser_Thr_kinase"/>
</dbReference>
<keyword evidence="2" id="KW-0418">Kinase</keyword>
<protein>
    <submittedName>
        <fullName evidence="2">Serine/threonine protein kinase</fullName>
    </submittedName>
</protein>
<sequence>MSSIASGEQLARNTKLRNTYQVRSVLSCSDTAIVYGARLLETGEKVVVKEFFPAALVRRWQDKKTVICQDDALKSKYVELMHQFLREAQLIKELKHSGVVQYIDHFEENGTCYFVMEYCAGSSLDEVVRQQGQGADTAFLLRTLEPLIETLEYIHRQGIIHRDIKPAHILIHDSGSVKLIGFGSAIHYKGRENQIAVSAGYSPPEFYANRSRQGPASDIYSLAATLYYCCKGTPPPEVPVRLFSDEMEPVKRGISPLPYVIKRGLAVQSTKRIRSLKWFKAALKAEYVIHLGKSR</sequence>
<proteinExistence type="predicted"/>
<dbReference type="PANTHER" id="PTHR24361">
    <property type="entry name" value="MITOGEN-ACTIVATED KINASE KINASE KINASE"/>
    <property type="match status" value="1"/>
</dbReference>
<dbReference type="CDD" id="cd14014">
    <property type="entry name" value="STKc_PknB_like"/>
    <property type="match status" value="1"/>
</dbReference>
<dbReference type="Proteomes" id="UP001241848">
    <property type="component" value="Unassembled WGS sequence"/>
</dbReference>
<evidence type="ECO:0000313" key="3">
    <source>
        <dbReference type="Proteomes" id="UP001241848"/>
    </source>
</evidence>
<accession>A0ABT9FL66</accession>
<dbReference type="SUPFAM" id="SSF56112">
    <property type="entry name" value="Protein kinase-like (PK-like)"/>
    <property type="match status" value="1"/>
</dbReference>
<keyword evidence="2" id="KW-0723">Serine/threonine-protein kinase</keyword>
<dbReference type="RefSeq" id="WP_305752913.1">
    <property type="nucleotide sequence ID" value="NZ_JAPCKK010000001.1"/>
</dbReference>
<dbReference type="Pfam" id="PF00069">
    <property type="entry name" value="Pkinase"/>
    <property type="match status" value="1"/>
</dbReference>
<dbReference type="Gene3D" id="1.10.510.10">
    <property type="entry name" value="Transferase(Phosphotransferase) domain 1"/>
    <property type="match status" value="1"/>
</dbReference>
<keyword evidence="2" id="KW-0808">Transferase</keyword>
<dbReference type="InterPro" id="IPR011009">
    <property type="entry name" value="Kinase-like_dom_sf"/>
</dbReference>
<feature type="domain" description="Protein kinase" evidence="1">
    <location>
        <begin position="20"/>
        <end position="288"/>
    </location>
</feature>
<dbReference type="EMBL" id="JAPCKK010000001">
    <property type="protein sequence ID" value="MDP4095276.1"/>
    <property type="molecule type" value="Genomic_DNA"/>
</dbReference>